<sequence>MTRKVDQDNKQLSVMFVPLGWSHLLVPCSAIAELIAFQEPVGVENTPDWFLGEINWRDNVIPLISFEGMSGKGVSAAAPGTLYLVINRLTESDPYPFYAIPVKSVPRNLRLVADDLNWKKDQNVKEGQPLREAVVTVDGQEALIPNLIGLESMLTEYMRSPA</sequence>
<protein>
    <submittedName>
        <fullName evidence="2">Chemotaxis protein CheW</fullName>
    </submittedName>
</protein>
<proteinExistence type="predicted"/>
<dbReference type="InterPro" id="IPR002545">
    <property type="entry name" value="CheW-lke_dom"/>
</dbReference>
<dbReference type="Pfam" id="PF01584">
    <property type="entry name" value="CheW"/>
    <property type="match status" value="1"/>
</dbReference>
<evidence type="ECO:0000259" key="1">
    <source>
        <dbReference type="PROSITE" id="PS50851"/>
    </source>
</evidence>
<dbReference type="InterPro" id="IPR036061">
    <property type="entry name" value="CheW-like_dom_sf"/>
</dbReference>
<evidence type="ECO:0000313" key="2">
    <source>
        <dbReference type="EMBL" id="MCL6268445.1"/>
    </source>
</evidence>
<evidence type="ECO:0000313" key="3">
    <source>
        <dbReference type="Proteomes" id="UP001203338"/>
    </source>
</evidence>
<keyword evidence="3" id="KW-1185">Reference proteome</keyword>
<dbReference type="EMBL" id="JAMFLX010000001">
    <property type="protein sequence ID" value="MCL6268445.1"/>
    <property type="molecule type" value="Genomic_DNA"/>
</dbReference>
<dbReference type="Proteomes" id="UP001203338">
    <property type="component" value="Unassembled WGS sequence"/>
</dbReference>
<organism evidence="2 3">
    <name type="scientific">Parendozoicomonas callyspongiae</name>
    <dbReference type="NCBI Taxonomy" id="2942213"/>
    <lineage>
        <taxon>Bacteria</taxon>
        <taxon>Pseudomonadati</taxon>
        <taxon>Pseudomonadota</taxon>
        <taxon>Gammaproteobacteria</taxon>
        <taxon>Oceanospirillales</taxon>
        <taxon>Endozoicomonadaceae</taxon>
        <taxon>Parendozoicomonas</taxon>
    </lineage>
</organism>
<dbReference type="RefSeq" id="WP_249697281.1">
    <property type="nucleotide sequence ID" value="NZ_JAMFLX010000001.1"/>
</dbReference>
<reference evidence="2 3" key="1">
    <citation type="submission" date="2022-05" db="EMBL/GenBank/DDBJ databases">
        <authorList>
            <person name="Park J.-S."/>
        </authorList>
    </citation>
    <scope>NUCLEOTIDE SEQUENCE [LARGE SCALE GENOMIC DNA]</scope>
    <source>
        <strain evidence="2 3">2012CJ34-2</strain>
    </source>
</reference>
<dbReference type="Gene3D" id="2.30.30.40">
    <property type="entry name" value="SH3 Domains"/>
    <property type="match status" value="1"/>
</dbReference>
<accession>A0ABT0PAN3</accession>
<dbReference type="SUPFAM" id="SSF50341">
    <property type="entry name" value="CheW-like"/>
    <property type="match status" value="1"/>
</dbReference>
<dbReference type="Gene3D" id="2.40.50.180">
    <property type="entry name" value="CheA-289, Domain 4"/>
    <property type="match status" value="1"/>
</dbReference>
<feature type="domain" description="CheW-like" evidence="1">
    <location>
        <begin position="11"/>
        <end position="156"/>
    </location>
</feature>
<gene>
    <name evidence="2" type="ORF">M3P05_00580</name>
</gene>
<name>A0ABT0PAN3_9GAMM</name>
<dbReference type="PROSITE" id="PS50851">
    <property type="entry name" value="CHEW"/>
    <property type="match status" value="1"/>
</dbReference>
<comment type="caution">
    <text evidence="2">The sequence shown here is derived from an EMBL/GenBank/DDBJ whole genome shotgun (WGS) entry which is preliminary data.</text>
</comment>